<dbReference type="PROSITE" id="PS51722">
    <property type="entry name" value="G_TR_2"/>
    <property type="match status" value="1"/>
</dbReference>
<dbReference type="InterPro" id="IPR004161">
    <property type="entry name" value="EFTu-like_2"/>
</dbReference>
<protein>
    <recommendedName>
        <fullName evidence="5">Selenocysteine-specific elongation factor</fullName>
    </recommendedName>
    <alternativeName>
        <fullName evidence="17">Elongation factor sec</fullName>
    </alternativeName>
    <alternativeName>
        <fullName evidence="16">Eukaryotic elongation factor, selenocysteine-tRNA-specific</fullName>
    </alternativeName>
</protein>
<keyword evidence="11" id="KW-0648">Protein biosynthesis</keyword>
<evidence type="ECO:0000256" key="5">
    <source>
        <dbReference type="ARBA" id="ARBA00015953"/>
    </source>
</evidence>
<dbReference type="FunFam" id="2.40.30.10:FF:000052">
    <property type="entry name" value="Selenocysteine-specific elongation factor EF-Sec"/>
    <property type="match status" value="1"/>
</dbReference>
<evidence type="ECO:0000256" key="12">
    <source>
        <dbReference type="ARBA" id="ARBA00023134"/>
    </source>
</evidence>
<evidence type="ECO:0000256" key="17">
    <source>
        <dbReference type="ARBA" id="ARBA00082387"/>
    </source>
</evidence>
<dbReference type="InterPro" id="IPR009000">
    <property type="entry name" value="Transl_B-barrel_sf"/>
</dbReference>
<name>A0AAD1SUB7_PELCU</name>
<dbReference type="InterPro" id="IPR005225">
    <property type="entry name" value="Small_GTP-bd"/>
</dbReference>
<evidence type="ECO:0000256" key="11">
    <source>
        <dbReference type="ARBA" id="ARBA00022917"/>
    </source>
</evidence>
<dbReference type="CDD" id="cd01889">
    <property type="entry name" value="SelB_euk"/>
    <property type="match status" value="1"/>
</dbReference>
<feature type="region of interest" description="Disordered" evidence="18">
    <location>
        <begin position="1"/>
        <end position="94"/>
    </location>
</feature>
<dbReference type="GO" id="GO:0003746">
    <property type="term" value="F:translation elongation factor activity"/>
    <property type="evidence" value="ECO:0007669"/>
    <property type="project" value="UniProtKB-KW"/>
</dbReference>
<feature type="domain" description="Tr-type G" evidence="19">
    <location>
        <begin position="180"/>
        <end position="378"/>
    </location>
</feature>
<dbReference type="CDD" id="cd04094">
    <property type="entry name" value="eSelB_III"/>
    <property type="match status" value="1"/>
</dbReference>
<keyword evidence="21" id="KW-1185">Reference proteome</keyword>
<keyword evidence="8" id="KW-0597">Phosphoprotein</keyword>
<accession>A0AAD1SUB7</accession>
<dbReference type="Gene3D" id="2.40.30.10">
    <property type="entry name" value="Translation factors"/>
    <property type="match status" value="2"/>
</dbReference>
<dbReference type="GO" id="GO:0005525">
    <property type="term" value="F:GTP binding"/>
    <property type="evidence" value="ECO:0007669"/>
    <property type="project" value="UniProtKB-KW"/>
</dbReference>
<proteinExistence type="predicted"/>
<keyword evidence="13" id="KW-0539">Nucleus</keyword>
<dbReference type="AlphaFoldDB" id="A0AAD1SUB7"/>
<dbReference type="Gene3D" id="3.40.50.300">
    <property type="entry name" value="P-loop containing nucleotide triphosphate hydrolases"/>
    <property type="match status" value="1"/>
</dbReference>
<dbReference type="InterPro" id="IPR000795">
    <property type="entry name" value="T_Tr_GTP-bd_dom"/>
</dbReference>
<dbReference type="GO" id="GO:0005634">
    <property type="term" value="C:nucleus"/>
    <property type="evidence" value="ECO:0007669"/>
    <property type="project" value="UniProtKB-SubCell"/>
</dbReference>
<dbReference type="InterPro" id="IPR027417">
    <property type="entry name" value="P-loop_NTPase"/>
</dbReference>
<feature type="compositionally biased region" description="Low complexity" evidence="18">
    <location>
        <begin position="1"/>
        <end position="14"/>
    </location>
</feature>
<evidence type="ECO:0000256" key="18">
    <source>
        <dbReference type="SAM" id="MobiDB-lite"/>
    </source>
</evidence>
<keyword evidence="20" id="KW-0251">Elongation factor</keyword>
<dbReference type="GO" id="GO:0003924">
    <property type="term" value="F:GTPase activity"/>
    <property type="evidence" value="ECO:0007669"/>
    <property type="project" value="InterPro"/>
</dbReference>
<dbReference type="GO" id="GO:0001514">
    <property type="term" value="P:selenocysteine incorporation"/>
    <property type="evidence" value="ECO:0007669"/>
    <property type="project" value="UniProtKB-ARBA"/>
</dbReference>
<evidence type="ECO:0000256" key="4">
    <source>
        <dbReference type="ARBA" id="ARBA00004496"/>
    </source>
</evidence>
<sequence>MITAAVAAAMEQAASKSLQTNPEVPRPTSKRVHYKADSEDSDSSREHSQRRKRHWKGNVTPRKAKGKAPADRRKATVRATHDATQLSSGEEDVEPTQALAVLDEWQAAASDQGDSDRDSTANSDPYFIREQGLAKFILKRNKRFLALRSSPVLNCSYLYPEVVHSRLERTAVLMATVGEILNFNVGVLGHIDSGKTSLAKALSTTASTAAFDKNPQSRERGITLDLGFSSFSLPMPDHLAGTGYKQLQFTLVDCPGHASLIRTIIGGAQIIDLMMLVIDVTKGMQTQSAECLVIGQIACNKMVVVLNKIDLLPENKKQVAIERMTKKMQKTLENTKFNGSLIIPVAAKPGGPEAPESVAAHGISELIEVLKSQAYLPRRDPSGTFLMAVDHCFSIKGQGTVMTGTILSGSVSLNDNVEIPALKVTKKVKSMQMFHKPITSAMQGDRLGICVTQFDPKLLERGLVCSPDSLHTIHAAIISVNKIQYFKGPLNTKAKFHITVGHETVMGKVMFFSVPTTSDKQEESTNLFDFGKEYMYQDCYLTKDNKIMEEKKGHSEQEEMALPKHQWALLEFEKPVTCPKMCLIIGSKLDTDIHSNTCRLAFHGVLLEGVEDKAYAESFLPKLKVFKLKHKEGQVDRSNDDYTVIGRSLFKKETNIQLFVGLKVKLSTGEDGVIEGSFGQSGKFKIRIPNGLRPETKQVLTVPSKKRSKAGKGETEAPKEDGVKLDSQPVHITLCFKRYVFDPHKKMIQS</sequence>
<evidence type="ECO:0000313" key="20">
    <source>
        <dbReference type="EMBL" id="CAH2312003.1"/>
    </source>
</evidence>
<keyword evidence="7" id="KW-0963">Cytoplasm</keyword>
<comment type="subcellular location">
    <subcellularLocation>
        <location evidence="4">Cytoplasm</location>
    </subcellularLocation>
    <subcellularLocation>
        <location evidence="3">Nucleus</location>
    </subcellularLocation>
</comment>
<dbReference type="GO" id="GO:0005737">
    <property type="term" value="C:cytoplasm"/>
    <property type="evidence" value="ECO:0007669"/>
    <property type="project" value="UniProtKB-SubCell"/>
</dbReference>
<dbReference type="Pfam" id="PF21208">
    <property type="entry name" value="euk_SelB_III"/>
    <property type="match status" value="1"/>
</dbReference>
<dbReference type="PANTHER" id="PTHR43721">
    <property type="entry name" value="ELONGATION FACTOR TU-RELATED"/>
    <property type="match status" value="1"/>
</dbReference>
<evidence type="ECO:0000256" key="15">
    <source>
        <dbReference type="ARBA" id="ARBA00054716"/>
    </source>
</evidence>
<dbReference type="CDD" id="cd03696">
    <property type="entry name" value="SelB_II"/>
    <property type="match status" value="1"/>
</dbReference>
<dbReference type="InterPro" id="IPR049394">
    <property type="entry name" value="eEFSec_C"/>
</dbReference>
<keyword evidence="6" id="KW-0488">Methylation</keyword>
<evidence type="ECO:0000256" key="2">
    <source>
        <dbReference type="ARBA" id="ARBA00001946"/>
    </source>
</evidence>
<comment type="cofactor">
    <cofactor evidence="2">
        <name>Mg(2+)</name>
        <dbReference type="ChEBI" id="CHEBI:18420"/>
    </cofactor>
</comment>
<gene>
    <name evidence="20" type="ORF">PECUL_23A053126</name>
</gene>
<evidence type="ECO:0000256" key="3">
    <source>
        <dbReference type="ARBA" id="ARBA00004123"/>
    </source>
</evidence>
<organism evidence="20 21">
    <name type="scientific">Pelobates cultripes</name>
    <name type="common">Western spadefoot toad</name>
    <dbReference type="NCBI Taxonomy" id="61616"/>
    <lineage>
        <taxon>Eukaryota</taxon>
        <taxon>Metazoa</taxon>
        <taxon>Chordata</taxon>
        <taxon>Craniata</taxon>
        <taxon>Vertebrata</taxon>
        <taxon>Euteleostomi</taxon>
        <taxon>Amphibia</taxon>
        <taxon>Batrachia</taxon>
        <taxon>Anura</taxon>
        <taxon>Pelobatoidea</taxon>
        <taxon>Pelobatidae</taxon>
        <taxon>Pelobates</taxon>
    </lineage>
</organism>
<keyword evidence="10" id="KW-0378">Hydrolase</keyword>
<dbReference type="FunFam" id="3.40.50.300:FF:000900">
    <property type="entry name" value="Eukaryotic elongation factor, selenocysteine-tRNA-specific"/>
    <property type="match status" value="1"/>
</dbReference>
<reference evidence="20" key="1">
    <citation type="submission" date="2022-03" db="EMBL/GenBank/DDBJ databases">
        <authorList>
            <person name="Alioto T."/>
            <person name="Alioto T."/>
            <person name="Gomez Garrido J."/>
        </authorList>
    </citation>
    <scope>NUCLEOTIDE SEQUENCE</scope>
</reference>
<dbReference type="EMBL" id="OW240919">
    <property type="protein sequence ID" value="CAH2312003.1"/>
    <property type="molecule type" value="Genomic_DNA"/>
</dbReference>
<dbReference type="PANTHER" id="PTHR43721:SF11">
    <property type="entry name" value="SELENOCYSTEINE-SPECIFIC ELONGATION FACTOR"/>
    <property type="match status" value="1"/>
</dbReference>
<dbReference type="Proteomes" id="UP001295444">
    <property type="component" value="Chromosome 08"/>
</dbReference>
<keyword evidence="12" id="KW-0342">GTP-binding</keyword>
<evidence type="ECO:0000256" key="13">
    <source>
        <dbReference type="ARBA" id="ARBA00023242"/>
    </source>
</evidence>
<evidence type="ECO:0000256" key="9">
    <source>
        <dbReference type="ARBA" id="ARBA00022741"/>
    </source>
</evidence>
<dbReference type="Pfam" id="PF21131">
    <property type="entry name" value="eEFSec_4th"/>
    <property type="match status" value="1"/>
</dbReference>
<evidence type="ECO:0000256" key="16">
    <source>
        <dbReference type="ARBA" id="ARBA00076506"/>
    </source>
</evidence>
<dbReference type="InterPro" id="IPR050055">
    <property type="entry name" value="EF-Tu_GTPase"/>
</dbReference>
<dbReference type="Pfam" id="PF00009">
    <property type="entry name" value="GTP_EFTU"/>
    <property type="match status" value="1"/>
</dbReference>
<comment type="catalytic activity">
    <reaction evidence="14">
        <text>GTP + H2O = GDP + phosphate + H(+)</text>
        <dbReference type="Rhea" id="RHEA:19669"/>
        <dbReference type="ChEBI" id="CHEBI:15377"/>
        <dbReference type="ChEBI" id="CHEBI:15378"/>
        <dbReference type="ChEBI" id="CHEBI:37565"/>
        <dbReference type="ChEBI" id="CHEBI:43474"/>
        <dbReference type="ChEBI" id="CHEBI:58189"/>
    </reaction>
    <physiologicalReaction direction="left-to-right" evidence="14">
        <dbReference type="Rhea" id="RHEA:19670"/>
    </physiologicalReaction>
</comment>
<feature type="compositionally biased region" description="Basic residues" evidence="18">
    <location>
        <begin position="48"/>
        <end position="66"/>
    </location>
</feature>
<dbReference type="SUPFAM" id="SSF50447">
    <property type="entry name" value="Translation proteins"/>
    <property type="match status" value="1"/>
</dbReference>
<evidence type="ECO:0000259" key="19">
    <source>
        <dbReference type="PROSITE" id="PS51722"/>
    </source>
</evidence>
<dbReference type="PRINTS" id="PR00315">
    <property type="entry name" value="ELONGATNFCT"/>
</dbReference>
<feature type="region of interest" description="Disordered" evidence="18">
    <location>
        <begin position="699"/>
        <end position="723"/>
    </location>
</feature>
<feature type="compositionally biased region" description="Basic and acidic residues" evidence="18">
    <location>
        <begin position="711"/>
        <end position="723"/>
    </location>
</feature>
<comment type="cofactor">
    <cofactor evidence="1">
        <name>Mn(2+)</name>
        <dbReference type="ChEBI" id="CHEBI:29035"/>
    </cofactor>
</comment>
<evidence type="ECO:0000256" key="7">
    <source>
        <dbReference type="ARBA" id="ARBA00022490"/>
    </source>
</evidence>
<dbReference type="NCBIfam" id="TIGR00231">
    <property type="entry name" value="small_GTP"/>
    <property type="match status" value="1"/>
</dbReference>
<evidence type="ECO:0000256" key="1">
    <source>
        <dbReference type="ARBA" id="ARBA00001936"/>
    </source>
</evidence>
<feature type="compositionally biased region" description="Basic and acidic residues" evidence="18">
    <location>
        <begin position="34"/>
        <end position="47"/>
    </location>
</feature>
<keyword evidence="9" id="KW-0547">Nucleotide-binding</keyword>
<dbReference type="SUPFAM" id="SSF52540">
    <property type="entry name" value="P-loop containing nucleoside triphosphate hydrolases"/>
    <property type="match status" value="1"/>
</dbReference>
<dbReference type="Pfam" id="PF03144">
    <property type="entry name" value="GTP_EFTU_D2"/>
    <property type="match status" value="1"/>
</dbReference>
<dbReference type="InterPro" id="IPR049393">
    <property type="entry name" value="eEFSec_III"/>
</dbReference>
<evidence type="ECO:0000256" key="10">
    <source>
        <dbReference type="ARBA" id="ARBA00022801"/>
    </source>
</evidence>
<evidence type="ECO:0000256" key="6">
    <source>
        <dbReference type="ARBA" id="ARBA00022481"/>
    </source>
</evidence>
<evidence type="ECO:0000256" key="8">
    <source>
        <dbReference type="ARBA" id="ARBA00022553"/>
    </source>
</evidence>
<evidence type="ECO:0000313" key="21">
    <source>
        <dbReference type="Proteomes" id="UP001295444"/>
    </source>
</evidence>
<comment type="function">
    <text evidence="15">Translation factor required for the incorporation of the rare amino acid selenocysteine encoded by UGA codons. Replaces the eRF1-eRF3-GTP ternary complex for the insertion of selenocysteine directed by the UGA codon. Insertion of selenocysteine at UGA codons is mediated by SECISBP2 and EEFSEC: SECISBP2 (1) specifically binds the SECIS sequence once the 80S ribosome encounters an in-frame UGA codon and (2) contacts the RPS27A/eS31 of the 40S ribosome before ribosome stalling. (3) GTP-bound EEFSEC then delivers selenocysteinyl-tRNA(Sec) to the 80S ribosome and adopts a preaccommodated state conformation. (4) After GTP hydrolysis, EEFSEC dissociates from the assembly, selenocysteinyl-tRNA(Sec) accommodates, and peptide bond synthesis and selenoprotein elongation occur.</text>
</comment>
<evidence type="ECO:0000256" key="14">
    <source>
        <dbReference type="ARBA" id="ARBA00049117"/>
    </source>
</evidence>